<evidence type="ECO:0000256" key="1">
    <source>
        <dbReference type="SAM" id="MobiDB-lite"/>
    </source>
</evidence>
<evidence type="ECO:0008006" key="4">
    <source>
        <dbReference type="Google" id="ProtNLM"/>
    </source>
</evidence>
<feature type="compositionally biased region" description="Basic and acidic residues" evidence="1">
    <location>
        <begin position="34"/>
        <end position="49"/>
    </location>
</feature>
<name>A0ABR1RST9_9PEZI</name>
<protein>
    <recommendedName>
        <fullName evidence="4">Calcofluor white hypersensitive protein</fullName>
    </recommendedName>
</protein>
<feature type="region of interest" description="Disordered" evidence="1">
    <location>
        <begin position="34"/>
        <end position="65"/>
    </location>
</feature>
<sequence>MSRSRMPLVLGLGAAGGVGYYLYSAGGDPKVAQKKAEADAHKLSSEAKSHMPGRTSQAEKDAEKFGAQAGAKVDQFAGKTQADIAKLKADAEAYGKDLKQDALKKVDDFDRKVESKTAEAKSGISSWFGGSK</sequence>
<keyword evidence="3" id="KW-1185">Reference proteome</keyword>
<gene>
    <name evidence="2" type="ORF">PG991_007216</name>
</gene>
<evidence type="ECO:0000313" key="2">
    <source>
        <dbReference type="EMBL" id="KAK8018026.1"/>
    </source>
</evidence>
<evidence type="ECO:0000313" key="3">
    <source>
        <dbReference type="Proteomes" id="UP001396898"/>
    </source>
</evidence>
<dbReference type="Proteomes" id="UP001396898">
    <property type="component" value="Unassembled WGS sequence"/>
</dbReference>
<organism evidence="2 3">
    <name type="scientific">Apiospora marii</name>
    <dbReference type="NCBI Taxonomy" id="335849"/>
    <lineage>
        <taxon>Eukaryota</taxon>
        <taxon>Fungi</taxon>
        <taxon>Dikarya</taxon>
        <taxon>Ascomycota</taxon>
        <taxon>Pezizomycotina</taxon>
        <taxon>Sordariomycetes</taxon>
        <taxon>Xylariomycetidae</taxon>
        <taxon>Amphisphaeriales</taxon>
        <taxon>Apiosporaceae</taxon>
        <taxon>Apiospora</taxon>
    </lineage>
</organism>
<reference evidence="2 3" key="1">
    <citation type="submission" date="2023-01" db="EMBL/GenBank/DDBJ databases">
        <title>Analysis of 21 Apiospora genomes using comparative genomics revels a genus with tremendous synthesis potential of carbohydrate active enzymes and secondary metabolites.</title>
        <authorList>
            <person name="Sorensen T."/>
        </authorList>
    </citation>
    <scope>NUCLEOTIDE SEQUENCE [LARGE SCALE GENOMIC DNA]</scope>
    <source>
        <strain evidence="2 3">CBS 20057</strain>
    </source>
</reference>
<accession>A0ABR1RST9</accession>
<comment type="caution">
    <text evidence="2">The sequence shown here is derived from an EMBL/GenBank/DDBJ whole genome shotgun (WGS) entry which is preliminary data.</text>
</comment>
<proteinExistence type="predicted"/>
<dbReference type="EMBL" id="JAQQWI010000010">
    <property type="protein sequence ID" value="KAK8018026.1"/>
    <property type="molecule type" value="Genomic_DNA"/>
</dbReference>
<dbReference type="Gene3D" id="1.20.5.1230">
    <property type="entry name" value="Apolipoprotein A-I"/>
    <property type="match status" value="1"/>
</dbReference>